<dbReference type="KEGG" id="gpi:GPICK_15040"/>
<sequence>MKLNFKAALLSAFVLPGLGQFASGRRVRGGVLLVLANIFLLAALFLLLREMGPVFVEAKLTGKVDAAAVAAKVSGGAPAAKALLACFAGLWCFAVVDALIDRGGRRDNTPRE</sequence>
<evidence type="ECO:0008006" key="4">
    <source>
        <dbReference type="Google" id="ProtNLM"/>
    </source>
</evidence>
<protein>
    <recommendedName>
        <fullName evidence="4">DUF5683 domain-containing protein</fullName>
    </recommendedName>
</protein>
<dbReference type="HOGENOM" id="CLU_2219349_0_0_7"/>
<evidence type="ECO:0000313" key="3">
    <source>
        <dbReference type="Proteomes" id="UP000057609"/>
    </source>
</evidence>
<keyword evidence="3" id="KW-1185">Reference proteome</keyword>
<feature type="transmembrane region" description="Helical" evidence="1">
    <location>
        <begin position="29"/>
        <end position="48"/>
    </location>
</feature>
<evidence type="ECO:0000256" key="1">
    <source>
        <dbReference type="SAM" id="Phobius"/>
    </source>
</evidence>
<accession>A0A0B5BKB6</accession>
<dbReference type="EMBL" id="CP009788">
    <property type="protein sequence ID" value="AJE04501.1"/>
    <property type="molecule type" value="Genomic_DNA"/>
</dbReference>
<dbReference type="RefSeq" id="WP_039744564.1">
    <property type="nucleotide sequence ID" value="NZ_CP009788.1"/>
</dbReference>
<reference evidence="2 3" key="1">
    <citation type="journal article" date="2015" name="Genome Announc.">
        <title>Complete Genome of Geobacter pickeringii G13T, a Metal-Reducing Isolate from Sedimentary Kaolin Deposits.</title>
        <authorList>
            <person name="Badalamenti J.P."/>
            <person name="Bond D.R."/>
        </authorList>
    </citation>
    <scope>NUCLEOTIDE SEQUENCE [LARGE SCALE GENOMIC DNA]</scope>
    <source>
        <strain evidence="2 3">G13</strain>
    </source>
</reference>
<keyword evidence="1" id="KW-0472">Membrane</keyword>
<dbReference type="AlphaFoldDB" id="A0A0B5BKB6"/>
<keyword evidence="1" id="KW-0812">Transmembrane</keyword>
<dbReference type="STRING" id="345632.GPICK_15040"/>
<organism evidence="2 3">
    <name type="scientific">Geobacter pickeringii</name>
    <dbReference type="NCBI Taxonomy" id="345632"/>
    <lineage>
        <taxon>Bacteria</taxon>
        <taxon>Pseudomonadati</taxon>
        <taxon>Thermodesulfobacteriota</taxon>
        <taxon>Desulfuromonadia</taxon>
        <taxon>Geobacterales</taxon>
        <taxon>Geobacteraceae</taxon>
        <taxon>Geobacter</taxon>
    </lineage>
</organism>
<evidence type="ECO:0000313" key="2">
    <source>
        <dbReference type="EMBL" id="AJE04501.1"/>
    </source>
</evidence>
<name>A0A0B5BKB6_9BACT</name>
<feature type="transmembrane region" description="Helical" evidence="1">
    <location>
        <begin position="82"/>
        <end position="100"/>
    </location>
</feature>
<dbReference type="Proteomes" id="UP000057609">
    <property type="component" value="Chromosome"/>
</dbReference>
<gene>
    <name evidence="2" type="ORF">GPICK_15040</name>
</gene>
<proteinExistence type="predicted"/>
<keyword evidence="1" id="KW-1133">Transmembrane helix</keyword>